<feature type="compositionally biased region" description="Basic and acidic residues" evidence="1">
    <location>
        <begin position="12"/>
        <end position="28"/>
    </location>
</feature>
<dbReference type="EMBL" id="BMIA01000002">
    <property type="protein sequence ID" value="GGH34295.1"/>
    <property type="molecule type" value="Genomic_DNA"/>
</dbReference>
<comment type="caution">
    <text evidence="2">The sequence shown here is derived from an EMBL/GenBank/DDBJ whole genome shotgun (WGS) entry which is preliminary data.</text>
</comment>
<gene>
    <name evidence="2" type="ORF">GCM10007423_25100</name>
</gene>
<sequence>MEQLHADSTVPDNDHKSQEPLSDYVDRMETTENLKKLAKKLEGDLKGIARTEEQATPDVSTPDVPTPDLSFEKFKEKLKQRDDQ</sequence>
<evidence type="ECO:0000313" key="3">
    <source>
        <dbReference type="Proteomes" id="UP000600214"/>
    </source>
</evidence>
<name>A0ABQ1YPZ2_9BACT</name>
<evidence type="ECO:0000256" key="1">
    <source>
        <dbReference type="SAM" id="MobiDB-lite"/>
    </source>
</evidence>
<dbReference type="Proteomes" id="UP000600214">
    <property type="component" value="Unassembled WGS sequence"/>
</dbReference>
<feature type="compositionally biased region" description="Low complexity" evidence="1">
    <location>
        <begin position="56"/>
        <end position="68"/>
    </location>
</feature>
<feature type="compositionally biased region" description="Basic and acidic residues" evidence="1">
    <location>
        <begin position="70"/>
        <end position="84"/>
    </location>
</feature>
<organism evidence="2 3">
    <name type="scientific">Dyadobacter endophyticus</name>
    <dbReference type="NCBI Taxonomy" id="1749036"/>
    <lineage>
        <taxon>Bacteria</taxon>
        <taxon>Pseudomonadati</taxon>
        <taxon>Bacteroidota</taxon>
        <taxon>Cytophagia</taxon>
        <taxon>Cytophagales</taxon>
        <taxon>Spirosomataceae</taxon>
        <taxon>Dyadobacter</taxon>
    </lineage>
</organism>
<feature type="region of interest" description="Disordered" evidence="1">
    <location>
        <begin position="48"/>
        <end position="84"/>
    </location>
</feature>
<protein>
    <submittedName>
        <fullName evidence="2">Uncharacterized protein</fullName>
    </submittedName>
</protein>
<accession>A0ABQ1YPZ2</accession>
<dbReference type="RefSeq" id="WP_188932552.1">
    <property type="nucleotide sequence ID" value="NZ_BMIA01000002.1"/>
</dbReference>
<evidence type="ECO:0000313" key="2">
    <source>
        <dbReference type="EMBL" id="GGH34295.1"/>
    </source>
</evidence>
<reference evidence="3" key="1">
    <citation type="journal article" date="2019" name="Int. J. Syst. Evol. Microbiol.">
        <title>The Global Catalogue of Microorganisms (GCM) 10K type strain sequencing project: providing services to taxonomists for standard genome sequencing and annotation.</title>
        <authorList>
            <consortium name="The Broad Institute Genomics Platform"/>
            <consortium name="The Broad Institute Genome Sequencing Center for Infectious Disease"/>
            <person name="Wu L."/>
            <person name="Ma J."/>
        </authorList>
    </citation>
    <scope>NUCLEOTIDE SEQUENCE [LARGE SCALE GENOMIC DNA]</scope>
    <source>
        <strain evidence="3">CGMCC 1.15288</strain>
    </source>
</reference>
<proteinExistence type="predicted"/>
<keyword evidence="3" id="KW-1185">Reference proteome</keyword>
<feature type="region of interest" description="Disordered" evidence="1">
    <location>
        <begin position="1"/>
        <end position="28"/>
    </location>
</feature>